<dbReference type="InterPro" id="IPR003594">
    <property type="entry name" value="HATPase_dom"/>
</dbReference>
<evidence type="ECO:0000256" key="4">
    <source>
        <dbReference type="SAM" id="Phobius"/>
    </source>
</evidence>
<feature type="transmembrane region" description="Helical" evidence="4">
    <location>
        <begin position="192"/>
        <end position="210"/>
    </location>
</feature>
<dbReference type="PANTHER" id="PTHR43547:SF2">
    <property type="entry name" value="HYBRID SIGNAL TRANSDUCTION HISTIDINE KINASE C"/>
    <property type="match status" value="1"/>
</dbReference>
<dbReference type="InterPro" id="IPR036890">
    <property type="entry name" value="HATPase_C_sf"/>
</dbReference>
<keyword evidence="4" id="KW-1133">Transmembrane helix</keyword>
<dbReference type="PRINTS" id="PR00344">
    <property type="entry name" value="BCTRLSENSOR"/>
</dbReference>
<evidence type="ECO:0000259" key="6">
    <source>
        <dbReference type="PROSITE" id="PS50109"/>
    </source>
</evidence>
<dbReference type="InterPro" id="IPR005467">
    <property type="entry name" value="His_kinase_dom"/>
</dbReference>
<feature type="transmembrane region" description="Helical" evidence="4">
    <location>
        <begin position="286"/>
        <end position="306"/>
    </location>
</feature>
<keyword evidence="4" id="KW-0472">Membrane</keyword>
<dbReference type="Pfam" id="PF02518">
    <property type="entry name" value="HATPase_c"/>
    <property type="match status" value="1"/>
</dbReference>
<feature type="signal peptide" evidence="5">
    <location>
        <begin position="1"/>
        <end position="33"/>
    </location>
</feature>
<dbReference type="InterPro" id="IPR036097">
    <property type="entry name" value="HisK_dim/P_sf"/>
</dbReference>
<evidence type="ECO:0000256" key="3">
    <source>
        <dbReference type="ARBA" id="ARBA00022553"/>
    </source>
</evidence>
<keyword evidence="3" id="KW-0597">Phosphoprotein</keyword>
<keyword evidence="7" id="KW-0418">Kinase</keyword>
<dbReference type="SMART" id="SM00388">
    <property type="entry name" value="HisKA"/>
    <property type="match status" value="1"/>
</dbReference>
<dbReference type="Pfam" id="PF07696">
    <property type="entry name" value="7TMR-DISMED2"/>
    <property type="match status" value="1"/>
</dbReference>
<accession>A0ABS5I8G5</accession>
<protein>
    <recommendedName>
        <fullName evidence="2">histidine kinase</fullName>
        <ecNumber evidence="2">2.7.13.3</ecNumber>
    </recommendedName>
</protein>
<comment type="caution">
    <text evidence="7">The sequence shown here is derived from an EMBL/GenBank/DDBJ whole genome shotgun (WGS) entry which is preliminary data.</text>
</comment>
<feature type="transmembrane region" description="Helical" evidence="4">
    <location>
        <begin position="256"/>
        <end position="274"/>
    </location>
</feature>
<dbReference type="Gene3D" id="3.30.565.10">
    <property type="entry name" value="Histidine kinase-like ATPase, C-terminal domain"/>
    <property type="match status" value="1"/>
</dbReference>
<feature type="domain" description="Histidine kinase" evidence="6">
    <location>
        <begin position="428"/>
        <end position="639"/>
    </location>
</feature>
<evidence type="ECO:0000256" key="2">
    <source>
        <dbReference type="ARBA" id="ARBA00012438"/>
    </source>
</evidence>
<name>A0ABS5I8G5_9PROT</name>
<dbReference type="PROSITE" id="PS50109">
    <property type="entry name" value="HIS_KIN"/>
    <property type="match status" value="1"/>
</dbReference>
<keyword evidence="7" id="KW-0808">Transferase</keyword>
<sequence>MKLRPLTIRRLFVWLALALTLCALPFPASQALAQTIELTVQDQDIELNALLEHRVDPDGVLNAANLIKSDVYQWDHDGFQAFGYTSDVHWFRLRLLRPPPVADEWVLELGRPFMDDVRIFIDDGRKMEEHRLGDHIPVAQRPLPTRMMVLPLKLPADRPITLLIRTQTTSATALTASLSRPLFFANREGRESLYYGVFYGIYIVVILFHLTIGSWIGDRLHLIYAVFASCQMISYTFINGYGQILLDQSWPYLSDRVINITNFTSCFLAIWLWIEILGMKRNYPRIFRVYQGIAGLFLAALVVGWGDLYPRIAPGAFFLIAGTSFASLGLAADQLRQNPAHRTLWFFTVGFAVVCVALSIHVSALLGLVPLYLLPENLHQISALTHLTLLSAGLIYRIREMNQERSSAREEAITASARADGQRSLVAMLSHEFRTPLVMIHSAAQMIRFRETAMASGTRERLERIEGTARRLSALIDVFLASDALDQGKIVLTPREGEISVLVERVLPQFGGQARRIQVAQFPPIRLIADHDLLGVALRNCLANALNYSPPQSPVWLSLSVTDGTVSICVRDEGPGIAAEELEHIGTPYYRGRHSSHKAGSGLGISMIRTIIQAHGGSMTVHSVLGAGTTITLSLRDFSAPSPA</sequence>
<feature type="transmembrane region" description="Helical" evidence="4">
    <location>
        <begin position="222"/>
        <end position="244"/>
    </location>
</feature>
<dbReference type="SUPFAM" id="SSF55874">
    <property type="entry name" value="ATPase domain of HSP90 chaperone/DNA topoisomerase II/histidine kinase"/>
    <property type="match status" value="1"/>
</dbReference>
<dbReference type="InterPro" id="IPR003661">
    <property type="entry name" value="HisK_dim/P_dom"/>
</dbReference>
<gene>
    <name evidence="7" type="ORF">KEC16_03080</name>
</gene>
<reference evidence="7 8" key="1">
    <citation type="submission" date="2021-04" db="EMBL/GenBank/DDBJ databases">
        <title>Magnetospirillum sulfuroxidans sp. nov., a facultative chemolithoautotrophic sulfur-oxidizing alphaproteobacterium isolated from freshwater sediment and proposals for Paramagetospirillum gen. nov., and Magnetospirillaceae fam. nov.</title>
        <authorList>
            <person name="Koziaeva V."/>
            <person name="Geelhoed J.S."/>
            <person name="Sorokin D.Y."/>
            <person name="Grouzdev D.S."/>
        </authorList>
    </citation>
    <scope>NUCLEOTIDE SEQUENCE [LARGE SCALE GENOMIC DNA]</scope>
    <source>
        <strain evidence="7 8">J10</strain>
    </source>
</reference>
<evidence type="ECO:0000256" key="5">
    <source>
        <dbReference type="SAM" id="SignalP"/>
    </source>
</evidence>
<comment type="catalytic activity">
    <reaction evidence="1">
        <text>ATP + protein L-histidine = ADP + protein N-phospho-L-histidine.</text>
        <dbReference type="EC" id="2.7.13.3"/>
    </reaction>
</comment>
<dbReference type="PANTHER" id="PTHR43547">
    <property type="entry name" value="TWO-COMPONENT HISTIDINE KINASE"/>
    <property type="match status" value="1"/>
</dbReference>
<dbReference type="RefSeq" id="WP_211546163.1">
    <property type="nucleotide sequence ID" value="NZ_JAGTUF010000001.1"/>
</dbReference>
<dbReference type="Gene3D" id="1.10.287.130">
    <property type="match status" value="1"/>
</dbReference>
<dbReference type="Gene3D" id="2.60.40.2380">
    <property type="match status" value="1"/>
</dbReference>
<dbReference type="InterPro" id="IPR011623">
    <property type="entry name" value="7TMR_DISM_rcpt_extracell_dom1"/>
</dbReference>
<keyword evidence="4" id="KW-0812">Transmembrane</keyword>
<dbReference type="SUPFAM" id="SSF47384">
    <property type="entry name" value="Homodimeric domain of signal transducing histidine kinase"/>
    <property type="match status" value="1"/>
</dbReference>
<dbReference type="SMART" id="SM00387">
    <property type="entry name" value="HATPase_c"/>
    <property type="match status" value="1"/>
</dbReference>
<dbReference type="Proteomes" id="UP000680714">
    <property type="component" value="Unassembled WGS sequence"/>
</dbReference>
<dbReference type="EC" id="2.7.13.3" evidence="2"/>
<feature type="transmembrane region" description="Helical" evidence="4">
    <location>
        <begin position="312"/>
        <end position="332"/>
    </location>
</feature>
<dbReference type="InterPro" id="IPR004358">
    <property type="entry name" value="Sig_transdc_His_kin-like_C"/>
</dbReference>
<keyword evidence="5" id="KW-0732">Signal</keyword>
<evidence type="ECO:0000313" key="8">
    <source>
        <dbReference type="Proteomes" id="UP000680714"/>
    </source>
</evidence>
<dbReference type="CDD" id="cd00082">
    <property type="entry name" value="HisKA"/>
    <property type="match status" value="1"/>
</dbReference>
<feature type="transmembrane region" description="Helical" evidence="4">
    <location>
        <begin position="344"/>
        <end position="372"/>
    </location>
</feature>
<keyword evidence="8" id="KW-1185">Reference proteome</keyword>
<evidence type="ECO:0000256" key="1">
    <source>
        <dbReference type="ARBA" id="ARBA00000085"/>
    </source>
</evidence>
<dbReference type="Pfam" id="PF00512">
    <property type="entry name" value="HisKA"/>
    <property type="match status" value="1"/>
</dbReference>
<organism evidence="7 8">
    <name type="scientific">Magnetospirillum sulfuroxidans</name>
    <dbReference type="NCBI Taxonomy" id="611300"/>
    <lineage>
        <taxon>Bacteria</taxon>
        <taxon>Pseudomonadati</taxon>
        <taxon>Pseudomonadota</taxon>
        <taxon>Alphaproteobacteria</taxon>
        <taxon>Rhodospirillales</taxon>
        <taxon>Rhodospirillaceae</taxon>
        <taxon>Magnetospirillum</taxon>
    </lineage>
</organism>
<feature type="chain" id="PRO_5046505933" description="histidine kinase" evidence="5">
    <location>
        <begin position="34"/>
        <end position="644"/>
    </location>
</feature>
<proteinExistence type="predicted"/>
<dbReference type="EMBL" id="JAGTUF010000001">
    <property type="protein sequence ID" value="MBR9970695.1"/>
    <property type="molecule type" value="Genomic_DNA"/>
</dbReference>
<dbReference type="CDD" id="cd00075">
    <property type="entry name" value="HATPase"/>
    <property type="match status" value="1"/>
</dbReference>
<dbReference type="GO" id="GO:0016301">
    <property type="term" value="F:kinase activity"/>
    <property type="evidence" value="ECO:0007669"/>
    <property type="project" value="UniProtKB-KW"/>
</dbReference>
<evidence type="ECO:0000313" key="7">
    <source>
        <dbReference type="EMBL" id="MBR9970695.1"/>
    </source>
</evidence>
<dbReference type="InterPro" id="IPR011622">
    <property type="entry name" value="7TMR_DISM_rcpt_extracell_dom2"/>
</dbReference>
<dbReference type="Pfam" id="PF07695">
    <property type="entry name" value="7TMR-DISM_7TM"/>
    <property type="match status" value="1"/>
</dbReference>